<feature type="transmembrane region" description="Helical" evidence="8">
    <location>
        <begin position="225"/>
        <end position="243"/>
    </location>
</feature>
<dbReference type="EMBL" id="AP022583">
    <property type="protein sequence ID" value="BBY05352.1"/>
    <property type="molecule type" value="Genomic_DNA"/>
</dbReference>
<evidence type="ECO:0000256" key="8">
    <source>
        <dbReference type="SAM" id="Phobius"/>
    </source>
</evidence>
<evidence type="ECO:0000256" key="3">
    <source>
        <dbReference type="ARBA" id="ARBA00022448"/>
    </source>
</evidence>
<keyword evidence="12" id="KW-1185">Reference proteome</keyword>
<keyword evidence="3" id="KW-0813">Transport</keyword>
<keyword evidence="7 8" id="KW-0472">Membrane</keyword>
<dbReference type="Proteomes" id="UP000466894">
    <property type="component" value="Chromosome"/>
</dbReference>
<dbReference type="OrthoDB" id="9809303at2"/>
<feature type="transmembrane region" description="Helical" evidence="8">
    <location>
        <begin position="171"/>
        <end position="193"/>
    </location>
</feature>
<evidence type="ECO:0000259" key="9">
    <source>
        <dbReference type="Pfam" id="PF03600"/>
    </source>
</evidence>
<protein>
    <submittedName>
        <fullName evidence="10">Putative transporter</fullName>
    </submittedName>
</protein>
<dbReference type="Pfam" id="PF03600">
    <property type="entry name" value="CitMHS"/>
    <property type="match status" value="1"/>
</dbReference>
<evidence type="ECO:0000256" key="6">
    <source>
        <dbReference type="ARBA" id="ARBA00022989"/>
    </source>
</evidence>
<feature type="transmembrane region" description="Helical" evidence="8">
    <location>
        <begin position="144"/>
        <end position="164"/>
    </location>
</feature>
<reference evidence="10" key="3">
    <citation type="submission" date="2020-02" db="EMBL/GenBank/DDBJ databases">
        <authorList>
            <person name="Matsumoto Y."/>
            <person name="Motooka D."/>
            <person name="Nakamura S."/>
        </authorList>
    </citation>
    <scope>NUCLEOTIDE SEQUENCE</scope>
    <source>
        <strain evidence="10">JCM 16367</strain>
    </source>
</reference>
<keyword evidence="4" id="KW-1003">Cell membrane</keyword>
<comment type="similarity">
    <text evidence="2">Belongs to the CitM (TC 2.A.11) transporter family.</text>
</comment>
<evidence type="ECO:0000313" key="12">
    <source>
        <dbReference type="Proteomes" id="UP000192374"/>
    </source>
</evidence>
<comment type="subcellular location">
    <subcellularLocation>
        <location evidence="1">Cell membrane</location>
        <topology evidence="1">Multi-pass membrane protein</topology>
    </subcellularLocation>
</comment>
<evidence type="ECO:0000313" key="13">
    <source>
        <dbReference type="Proteomes" id="UP000466894"/>
    </source>
</evidence>
<dbReference type="Proteomes" id="UP000192374">
    <property type="component" value="Unassembled WGS sequence"/>
</dbReference>
<keyword evidence="5 8" id="KW-0812">Transmembrane</keyword>
<feature type="transmembrane region" description="Helical" evidence="8">
    <location>
        <begin position="280"/>
        <end position="303"/>
    </location>
</feature>
<feature type="domain" description="Citrate transporter-like" evidence="9">
    <location>
        <begin position="14"/>
        <end position="369"/>
    </location>
</feature>
<dbReference type="KEGG" id="mnv:MNVI_06700"/>
<gene>
    <name evidence="11" type="ORF">BST37_20965</name>
    <name evidence="10" type="ORF">MNVI_06700</name>
</gene>
<dbReference type="EMBL" id="MVIC01000063">
    <property type="protein sequence ID" value="ORB11102.1"/>
    <property type="molecule type" value="Genomic_DNA"/>
</dbReference>
<evidence type="ECO:0000256" key="1">
    <source>
        <dbReference type="ARBA" id="ARBA00004651"/>
    </source>
</evidence>
<name>A0A7I7P9V8_9MYCO</name>
<evidence type="ECO:0000256" key="5">
    <source>
        <dbReference type="ARBA" id="ARBA00022692"/>
    </source>
</evidence>
<dbReference type="RefSeq" id="WP_083089853.1">
    <property type="nucleotide sequence ID" value="NZ_AP022583.1"/>
</dbReference>
<accession>A0A7I7P9V8</accession>
<dbReference type="CDD" id="cd01116">
    <property type="entry name" value="P_permease"/>
    <property type="match status" value="1"/>
</dbReference>
<dbReference type="GO" id="GO:0015105">
    <property type="term" value="F:arsenite transmembrane transporter activity"/>
    <property type="evidence" value="ECO:0007669"/>
    <property type="project" value="InterPro"/>
</dbReference>
<dbReference type="InterPro" id="IPR051475">
    <property type="entry name" value="Diverse_Ion_Transporter"/>
</dbReference>
<keyword evidence="6 8" id="KW-1133">Transmembrane helix</keyword>
<evidence type="ECO:0000313" key="11">
    <source>
        <dbReference type="EMBL" id="ORB11102.1"/>
    </source>
</evidence>
<dbReference type="InterPro" id="IPR000802">
    <property type="entry name" value="Arsenical_pump_ArsB"/>
</dbReference>
<reference evidence="10 13" key="2">
    <citation type="journal article" date="2019" name="Emerg. Microbes Infect.">
        <title>Comprehensive subspecies identification of 175 nontuberculous mycobacteria species based on 7547 genomic profiles.</title>
        <authorList>
            <person name="Matsumoto Y."/>
            <person name="Kinjo T."/>
            <person name="Motooka D."/>
            <person name="Nabeya D."/>
            <person name="Jung N."/>
            <person name="Uechi K."/>
            <person name="Horii T."/>
            <person name="Iida T."/>
            <person name="Fujita J."/>
            <person name="Nakamura S."/>
        </authorList>
    </citation>
    <scope>NUCLEOTIDE SEQUENCE [LARGE SCALE GENOMIC DNA]</scope>
    <source>
        <strain evidence="10 13">JCM 16367</strain>
    </source>
</reference>
<dbReference type="PANTHER" id="PTHR43568:SF1">
    <property type="entry name" value="P PROTEIN"/>
    <property type="match status" value="1"/>
</dbReference>
<evidence type="ECO:0000313" key="10">
    <source>
        <dbReference type="EMBL" id="BBY05352.1"/>
    </source>
</evidence>
<dbReference type="GO" id="GO:0005886">
    <property type="term" value="C:plasma membrane"/>
    <property type="evidence" value="ECO:0007669"/>
    <property type="project" value="UniProtKB-SubCell"/>
</dbReference>
<feature type="transmembrane region" description="Helical" evidence="8">
    <location>
        <begin position="54"/>
        <end position="72"/>
    </location>
</feature>
<feature type="transmembrane region" description="Helical" evidence="8">
    <location>
        <begin position="315"/>
        <end position="333"/>
    </location>
</feature>
<evidence type="ECO:0000256" key="4">
    <source>
        <dbReference type="ARBA" id="ARBA00022475"/>
    </source>
</evidence>
<feature type="transmembrane region" description="Helical" evidence="8">
    <location>
        <begin position="361"/>
        <end position="387"/>
    </location>
</feature>
<reference evidence="11 12" key="1">
    <citation type="submission" date="2017-02" db="EMBL/GenBank/DDBJ databases">
        <title>The new phylogeny of genus Mycobacterium.</title>
        <authorList>
            <person name="Tortoli E."/>
            <person name="Trovato A."/>
            <person name="Cirillo D.M."/>
        </authorList>
    </citation>
    <scope>NUCLEOTIDE SEQUENCE [LARGE SCALE GENOMIC DNA]</scope>
    <source>
        <strain evidence="11 12">DSM 45145</strain>
    </source>
</reference>
<sequence>MSAIYAATIFVVAYALIASDRVNTTLVALAGATAMFFLPMINSDEVFYSRATGIDWDVIFLLLGMMIIVSVVRQTGVFDYVAIWSAKRAKGSPLRIMVLLVLVTAFGSAFLDNVTTVLLIAPVTLLVCERLAVSAAPFLMVEAFAANIGGAATLVGDPTTIIIGTGAKLSFISFLVHMAPAVVIILGALLALLPRMFPGAFTADAERVADVMSLDEGEAIQNRRLLIQCGIVLVAVFAGFVAHKEIHMEPSLVAMTGAGILIVMSGLTREFYLSSVEWETLLFFAGLFIMVGALVKTGVINALAHLASHATHGNAWLTTMLILGVSFLFSGFVNNVPYAAAMTPIVAEFASSIHDHTNQGVLWWALLLGTVLGGNLTAVGASANIVVAGIAQRAGTPISFWDFTRKGAIVTGTSLVLSVGYLWVRYFVLG</sequence>
<feature type="transmembrane region" description="Helical" evidence="8">
    <location>
        <begin position="250"/>
        <end position="268"/>
    </location>
</feature>
<dbReference type="InterPro" id="IPR004680">
    <property type="entry name" value="Cit_transptr-like_dom"/>
</dbReference>
<feature type="transmembrane region" description="Helical" evidence="8">
    <location>
        <begin position="25"/>
        <end position="42"/>
    </location>
</feature>
<proteinExistence type="inferred from homology"/>
<organism evidence="10 13">
    <name type="scientific">Mycobacterium noviomagense</name>
    <dbReference type="NCBI Taxonomy" id="459858"/>
    <lineage>
        <taxon>Bacteria</taxon>
        <taxon>Bacillati</taxon>
        <taxon>Actinomycetota</taxon>
        <taxon>Actinomycetes</taxon>
        <taxon>Mycobacteriales</taxon>
        <taxon>Mycobacteriaceae</taxon>
        <taxon>Mycobacterium</taxon>
    </lineage>
</organism>
<dbReference type="AlphaFoldDB" id="A0A7I7P9V8"/>
<evidence type="ECO:0000256" key="2">
    <source>
        <dbReference type="ARBA" id="ARBA00009843"/>
    </source>
</evidence>
<dbReference type="PANTHER" id="PTHR43568">
    <property type="entry name" value="P PROTEIN"/>
    <property type="match status" value="1"/>
</dbReference>
<evidence type="ECO:0000256" key="7">
    <source>
        <dbReference type="ARBA" id="ARBA00023136"/>
    </source>
</evidence>
<feature type="transmembrane region" description="Helical" evidence="8">
    <location>
        <begin position="92"/>
        <end position="111"/>
    </location>
</feature>
<dbReference type="PRINTS" id="PR00758">
    <property type="entry name" value="ARSENICPUMP"/>
</dbReference>
<feature type="transmembrane region" description="Helical" evidence="8">
    <location>
        <begin position="408"/>
        <end position="428"/>
    </location>
</feature>